<accession>A0AAD6UF08</accession>
<dbReference type="Proteomes" id="UP001222325">
    <property type="component" value="Unassembled WGS sequence"/>
</dbReference>
<dbReference type="AlphaFoldDB" id="A0AAD6UF08"/>
<comment type="caution">
    <text evidence="2">The sequence shown here is derived from an EMBL/GenBank/DDBJ whole genome shotgun (WGS) entry which is preliminary data.</text>
</comment>
<dbReference type="InterPro" id="IPR005135">
    <property type="entry name" value="Endo/exonuclease/phosphatase"/>
</dbReference>
<organism evidence="2 3">
    <name type="scientific">Mycena belliarum</name>
    <dbReference type="NCBI Taxonomy" id="1033014"/>
    <lineage>
        <taxon>Eukaryota</taxon>
        <taxon>Fungi</taxon>
        <taxon>Dikarya</taxon>
        <taxon>Basidiomycota</taxon>
        <taxon>Agaricomycotina</taxon>
        <taxon>Agaricomycetes</taxon>
        <taxon>Agaricomycetidae</taxon>
        <taxon>Agaricales</taxon>
        <taxon>Marasmiineae</taxon>
        <taxon>Mycenaceae</taxon>
        <taxon>Mycena</taxon>
    </lineage>
</organism>
<reference evidence="2" key="1">
    <citation type="submission" date="2023-03" db="EMBL/GenBank/DDBJ databases">
        <title>Massive genome expansion in bonnet fungi (Mycena s.s.) driven by repeated elements and novel gene families across ecological guilds.</title>
        <authorList>
            <consortium name="Lawrence Berkeley National Laboratory"/>
            <person name="Harder C.B."/>
            <person name="Miyauchi S."/>
            <person name="Viragh M."/>
            <person name="Kuo A."/>
            <person name="Thoen E."/>
            <person name="Andreopoulos B."/>
            <person name="Lu D."/>
            <person name="Skrede I."/>
            <person name="Drula E."/>
            <person name="Henrissat B."/>
            <person name="Morin E."/>
            <person name="Kohler A."/>
            <person name="Barry K."/>
            <person name="LaButti K."/>
            <person name="Morin E."/>
            <person name="Salamov A."/>
            <person name="Lipzen A."/>
            <person name="Mereny Z."/>
            <person name="Hegedus B."/>
            <person name="Baldrian P."/>
            <person name="Stursova M."/>
            <person name="Weitz H."/>
            <person name="Taylor A."/>
            <person name="Grigoriev I.V."/>
            <person name="Nagy L.G."/>
            <person name="Martin F."/>
            <person name="Kauserud H."/>
        </authorList>
    </citation>
    <scope>NUCLEOTIDE SEQUENCE</scope>
    <source>
        <strain evidence="2">CBHHK173m</strain>
    </source>
</reference>
<evidence type="ECO:0000259" key="1">
    <source>
        <dbReference type="Pfam" id="PF03372"/>
    </source>
</evidence>
<dbReference type="InterPro" id="IPR036691">
    <property type="entry name" value="Endo/exonu/phosph_ase_sf"/>
</dbReference>
<proteinExistence type="predicted"/>
<evidence type="ECO:0000313" key="3">
    <source>
        <dbReference type="Proteomes" id="UP001222325"/>
    </source>
</evidence>
<feature type="domain" description="Endonuclease/exonuclease/phosphatase" evidence="1">
    <location>
        <begin position="10"/>
        <end position="247"/>
    </location>
</feature>
<keyword evidence="3" id="KW-1185">Reference proteome</keyword>
<gene>
    <name evidence="2" type="ORF">B0H15DRAFT_509146</name>
</gene>
<protein>
    <recommendedName>
        <fullName evidence="1">Endonuclease/exonuclease/phosphatase domain-containing protein</fullName>
    </recommendedName>
</protein>
<evidence type="ECO:0000313" key="2">
    <source>
        <dbReference type="EMBL" id="KAJ7100125.1"/>
    </source>
</evidence>
<dbReference type="Pfam" id="PF03372">
    <property type="entry name" value="Exo_endo_phos"/>
    <property type="match status" value="1"/>
</dbReference>
<dbReference type="SUPFAM" id="SSF56219">
    <property type="entry name" value="DNase I-like"/>
    <property type="match status" value="1"/>
</dbReference>
<dbReference type="EMBL" id="JARJCN010000006">
    <property type="protein sequence ID" value="KAJ7100125.1"/>
    <property type="molecule type" value="Genomic_DNA"/>
</dbReference>
<name>A0AAD6UF08_9AGAR</name>
<dbReference type="Gene3D" id="3.60.10.10">
    <property type="entry name" value="Endonuclease/exonuclease/phosphatase"/>
    <property type="match status" value="1"/>
</dbReference>
<sequence length="385" mass="42308">MYSRLRIVGWNTHGNLALKIVQPLFVEMIEANDVIILLETWLRPGQDMSLPLPHGYVIIARSRPGRGMRRPFGGAAVIIKSSIPCRVLEDLSGPDLIALELDQLYILGSYLLPATSDWLSWTDVDPKIRLREAFAWCSANRSKAVAGIGDLNSRIGNDAPPSSALKRWSSDDKPTNTRGTWLLNTCEDNRLEILNGTHVEVSSPGAYTSFQPNGNAVVDYALFSRDFMSMVQSQSLQIFRAEDWSDHAILSLTVIMPTATPDPLPRPMRISVPCMPRVCMPPTGLDLLVQETVSASKTDEESTQALYGSVLHTSQKRVTVHIASMCHHAGKNHARAAFGLHWGIGNPYNVGWRIAGRQNDGRATLLGIIAEGDSQTYYGTVGYGG</sequence>
<dbReference type="GO" id="GO:0003824">
    <property type="term" value="F:catalytic activity"/>
    <property type="evidence" value="ECO:0007669"/>
    <property type="project" value="InterPro"/>
</dbReference>